<proteinExistence type="inferred from homology"/>
<keyword evidence="3" id="KW-0378">Hydrolase</keyword>
<organism evidence="5 6">
    <name type="scientific">Carnegiea gigantea</name>
    <dbReference type="NCBI Taxonomy" id="171969"/>
    <lineage>
        <taxon>Eukaryota</taxon>
        <taxon>Viridiplantae</taxon>
        <taxon>Streptophyta</taxon>
        <taxon>Embryophyta</taxon>
        <taxon>Tracheophyta</taxon>
        <taxon>Spermatophyta</taxon>
        <taxon>Magnoliopsida</taxon>
        <taxon>eudicotyledons</taxon>
        <taxon>Gunneridae</taxon>
        <taxon>Pentapetalae</taxon>
        <taxon>Caryophyllales</taxon>
        <taxon>Cactineae</taxon>
        <taxon>Cactaceae</taxon>
        <taxon>Cactoideae</taxon>
        <taxon>Echinocereeae</taxon>
        <taxon>Carnegiea</taxon>
    </lineage>
</organism>
<evidence type="ECO:0000313" key="5">
    <source>
        <dbReference type="EMBL" id="KAJ8423598.1"/>
    </source>
</evidence>
<dbReference type="Pfam" id="PF02902">
    <property type="entry name" value="Peptidase_C48"/>
    <property type="match status" value="1"/>
</dbReference>
<dbReference type="GO" id="GO:0008234">
    <property type="term" value="F:cysteine-type peptidase activity"/>
    <property type="evidence" value="ECO:0007669"/>
    <property type="project" value="InterPro"/>
</dbReference>
<dbReference type="EMBL" id="JAKOGI010001932">
    <property type="protein sequence ID" value="KAJ8423598.1"/>
    <property type="molecule type" value="Genomic_DNA"/>
</dbReference>
<protein>
    <recommendedName>
        <fullName evidence="4">Ubiquitin-like protease family profile domain-containing protein</fullName>
    </recommendedName>
</protein>
<dbReference type="Proteomes" id="UP001153076">
    <property type="component" value="Unassembled WGS sequence"/>
</dbReference>
<dbReference type="SUPFAM" id="SSF54001">
    <property type="entry name" value="Cysteine proteinases"/>
    <property type="match status" value="1"/>
</dbReference>
<evidence type="ECO:0000256" key="2">
    <source>
        <dbReference type="ARBA" id="ARBA00022670"/>
    </source>
</evidence>
<sequence>MDGNFDLPHASRENVNAEYLKGLINVVPCRGAGDKAGRYCVGQFVYRCIAICWRNDKNCIPHCVALPFSWSRRIRFGVYLLGCIIHATFISDEIWGSIKKRVLGSISYCSTDDFLSVSYVKLFLPLFEAVDEHWMLFVADLKGRRFLVYDSLATKKAPSRTDLIQNAVSDGLYILSVTCIYLRNLICPNVANRRRLPLVFCAPAVVVPSHVFPAVTLVSLTVVRCCSGHECGVYVMVFMDLLSLGVK</sequence>
<reference evidence="5" key="1">
    <citation type="submission" date="2022-04" db="EMBL/GenBank/DDBJ databases">
        <title>Carnegiea gigantea Genome sequencing and assembly v2.</title>
        <authorList>
            <person name="Copetti D."/>
            <person name="Sanderson M.J."/>
            <person name="Burquez A."/>
            <person name="Wojciechowski M.F."/>
        </authorList>
    </citation>
    <scope>NUCLEOTIDE SEQUENCE</scope>
    <source>
        <strain evidence="5">SGP5-SGP5p</strain>
        <tissue evidence="5">Aerial part</tissue>
    </source>
</reference>
<keyword evidence="6" id="KW-1185">Reference proteome</keyword>
<gene>
    <name evidence="5" type="ORF">Cgig2_030664</name>
</gene>
<feature type="domain" description="Ubiquitin-like protease family profile" evidence="4">
    <location>
        <begin position="1"/>
        <end position="242"/>
    </location>
</feature>
<dbReference type="InterPro" id="IPR003653">
    <property type="entry name" value="Peptidase_C48_C"/>
</dbReference>
<accession>A0A9Q1GP62</accession>
<comment type="similarity">
    <text evidence="1">Belongs to the peptidase C48 family.</text>
</comment>
<dbReference type="AlphaFoldDB" id="A0A9Q1GP62"/>
<dbReference type="InterPro" id="IPR038765">
    <property type="entry name" value="Papain-like_cys_pep_sf"/>
</dbReference>
<evidence type="ECO:0000256" key="1">
    <source>
        <dbReference type="ARBA" id="ARBA00005234"/>
    </source>
</evidence>
<dbReference type="OrthoDB" id="1680482at2759"/>
<dbReference type="PROSITE" id="PS50600">
    <property type="entry name" value="ULP_PROTEASE"/>
    <property type="match status" value="1"/>
</dbReference>
<comment type="caution">
    <text evidence="5">The sequence shown here is derived from an EMBL/GenBank/DDBJ whole genome shotgun (WGS) entry which is preliminary data.</text>
</comment>
<dbReference type="Gene3D" id="3.40.395.10">
    <property type="entry name" value="Adenoviral Proteinase, Chain A"/>
    <property type="match status" value="1"/>
</dbReference>
<evidence type="ECO:0000313" key="6">
    <source>
        <dbReference type="Proteomes" id="UP001153076"/>
    </source>
</evidence>
<name>A0A9Q1GP62_9CARY</name>
<keyword evidence="2" id="KW-0645">Protease</keyword>
<dbReference type="GO" id="GO:0006508">
    <property type="term" value="P:proteolysis"/>
    <property type="evidence" value="ECO:0007669"/>
    <property type="project" value="UniProtKB-KW"/>
</dbReference>
<evidence type="ECO:0000259" key="4">
    <source>
        <dbReference type="PROSITE" id="PS50600"/>
    </source>
</evidence>
<evidence type="ECO:0000256" key="3">
    <source>
        <dbReference type="ARBA" id="ARBA00022801"/>
    </source>
</evidence>